<gene>
    <name evidence="6" type="ordered locus">Saro_1501</name>
</gene>
<dbReference type="Proteomes" id="UP000009134">
    <property type="component" value="Chromosome"/>
</dbReference>
<dbReference type="InterPro" id="IPR000847">
    <property type="entry name" value="LysR_HTH_N"/>
</dbReference>
<keyword evidence="4" id="KW-0804">Transcription</keyword>
<dbReference type="Gene3D" id="1.10.10.10">
    <property type="entry name" value="Winged helix-like DNA-binding domain superfamily/Winged helix DNA-binding domain"/>
    <property type="match status" value="1"/>
</dbReference>
<dbReference type="eggNOG" id="COG0583">
    <property type="taxonomic scope" value="Bacteria"/>
</dbReference>
<evidence type="ECO:0000313" key="7">
    <source>
        <dbReference type="Proteomes" id="UP000009134"/>
    </source>
</evidence>
<dbReference type="Gene3D" id="3.40.190.10">
    <property type="entry name" value="Periplasmic binding protein-like II"/>
    <property type="match status" value="2"/>
</dbReference>
<dbReference type="SUPFAM" id="SSF53850">
    <property type="entry name" value="Periplasmic binding protein-like II"/>
    <property type="match status" value="1"/>
</dbReference>
<keyword evidence="3" id="KW-0238">DNA-binding</keyword>
<name>Q2G881_NOVAD</name>
<dbReference type="GO" id="GO:0003677">
    <property type="term" value="F:DNA binding"/>
    <property type="evidence" value="ECO:0007669"/>
    <property type="project" value="UniProtKB-KW"/>
</dbReference>
<dbReference type="FunFam" id="1.10.10.10:FF:000001">
    <property type="entry name" value="LysR family transcriptional regulator"/>
    <property type="match status" value="1"/>
</dbReference>
<dbReference type="GO" id="GO:0005829">
    <property type="term" value="C:cytosol"/>
    <property type="evidence" value="ECO:0007669"/>
    <property type="project" value="TreeGrafter"/>
</dbReference>
<evidence type="ECO:0000256" key="3">
    <source>
        <dbReference type="ARBA" id="ARBA00023125"/>
    </source>
</evidence>
<dbReference type="InterPro" id="IPR036388">
    <property type="entry name" value="WH-like_DNA-bd_sf"/>
</dbReference>
<dbReference type="HOGENOM" id="CLU_039613_6_4_5"/>
<sequence length="311" mass="34151">MLSFRQLQYLVAIADHQHFRRAATYLHVSQPTLSLQVQKMEEHLGVTLIERGVTPARLTPVGRDIVVRARKLLLDLTELEACARSSAGKLVGTISLGVSPTIGPYLLPGIISVLKQQMPQVRLHIREGIPSEHLLELRHGALDVMLTPVPAAGSDLHFETLFEERLEVVAPPEHPLSGKQPVTRADLAGSKALGIDPRYPFHQQTQEICDDLGLDLLSDYEGTSLDSLCQMCASGLGLAILPELYLGSEVGGRNVVTALQIQDWSAKRSIAAVWRAGSVYTESFHEIALAIQREALLLLDDERPGTFPDRN</sequence>
<feature type="domain" description="HTH lysR-type" evidence="5">
    <location>
        <begin position="2"/>
        <end position="59"/>
    </location>
</feature>
<dbReference type="InterPro" id="IPR005119">
    <property type="entry name" value="LysR_subst-bd"/>
</dbReference>
<dbReference type="CDD" id="cd08411">
    <property type="entry name" value="PBP2_OxyR"/>
    <property type="match status" value="1"/>
</dbReference>
<comment type="similarity">
    <text evidence="1">Belongs to the LysR transcriptional regulatory family.</text>
</comment>
<dbReference type="GO" id="GO:0003700">
    <property type="term" value="F:DNA-binding transcription factor activity"/>
    <property type="evidence" value="ECO:0007669"/>
    <property type="project" value="InterPro"/>
</dbReference>
<evidence type="ECO:0000256" key="2">
    <source>
        <dbReference type="ARBA" id="ARBA00023015"/>
    </source>
</evidence>
<evidence type="ECO:0000256" key="4">
    <source>
        <dbReference type="ARBA" id="ARBA00023163"/>
    </source>
</evidence>
<evidence type="ECO:0000256" key="1">
    <source>
        <dbReference type="ARBA" id="ARBA00009437"/>
    </source>
</evidence>
<dbReference type="Pfam" id="PF00126">
    <property type="entry name" value="HTH_1"/>
    <property type="match status" value="1"/>
</dbReference>
<evidence type="ECO:0000259" key="5">
    <source>
        <dbReference type="PROSITE" id="PS50931"/>
    </source>
</evidence>
<dbReference type="InterPro" id="IPR036390">
    <property type="entry name" value="WH_DNA-bd_sf"/>
</dbReference>
<organism evidence="6 7">
    <name type="scientific">Novosphingobium aromaticivorans (strain ATCC 700278 / DSM 12444 / CCUG 56034 / CIP 105152 / NBRC 16084 / F199)</name>
    <dbReference type="NCBI Taxonomy" id="279238"/>
    <lineage>
        <taxon>Bacteria</taxon>
        <taxon>Pseudomonadati</taxon>
        <taxon>Pseudomonadota</taxon>
        <taxon>Alphaproteobacteria</taxon>
        <taxon>Sphingomonadales</taxon>
        <taxon>Sphingomonadaceae</taxon>
        <taxon>Novosphingobium</taxon>
    </lineage>
</organism>
<keyword evidence="2" id="KW-0805">Transcription regulation</keyword>
<dbReference type="AlphaFoldDB" id="Q2G881"/>
<dbReference type="KEGG" id="nar:Saro_1501"/>
<dbReference type="InterPro" id="IPR050950">
    <property type="entry name" value="HTH-type_LysR_regulators"/>
</dbReference>
<dbReference type="SUPFAM" id="SSF46785">
    <property type="entry name" value="Winged helix' DNA-binding domain"/>
    <property type="match status" value="1"/>
</dbReference>
<dbReference type="RefSeq" id="WP_011445154.1">
    <property type="nucleotide sequence ID" value="NC_007794.1"/>
</dbReference>
<dbReference type="PROSITE" id="PS50931">
    <property type="entry name" value="HTH_LYSR"/>
    <property type="match status" value="1"/>
</dbReference>
<dbReference type="EMBL" id="CP000248">
    <property type="protein sequence ID" value="ABD25942.1"/>
    <property type="molecule type" value="Genomic_DNA"/>
</dbReference>
<dbReference type="PRINTS" id="PR00039">
    <property type="entry name" value="HTHLYSR"/>
</dbReference>
<keyword evidence="7" id="KW-1185">Reference proteome</keyword>
<proteinExistence type="inferred from homology"/>
<dbReference type="PANTHER" id="PTHR30419">
    <property type="entry name" value="HTH-TYPE TRANSCRIPTIONAL REGULATOR YBHD"/>
    <property type="match status" value="1"/>
</dbReference>
<dbReference type="Pfam" id="PF03466">
    <property type="entry name" value="LysR_substrate"/>
    <property type="match status" value="1"/>
</dbReference>
<reference evidence="7" key="1">
    <citation type="submission" date="2006-01" db="EMBL/GenBank/DDBJ databases">
        <title>Complete sequence of Novosphingobium aromaticivorans DSM 12444.</title>
        <authorList>
            <consortium name="US DOE Joint Genome Institute"/>
            <person name="Copeland A."/>
            <person name="Lucas S."/>
            <person name="Lapidus A."/>
            <person name="Barry K."/>
            <person name="Detter J.C."/>
            <person name="Glavina T."/>
            <person name="Hammon N."/>
            <person name="Israni S."/>
            <person name="Pitluck S."/>
            <person name="Chain P."/>
            <person name="Malfatti S."/>
            <person name="Shin M."/>
            <person name="Vergez L."/>
            <person name="Schmutz J."/>
            <person name="Larimer F."/>
            <person name="Land M."/>
            <person name="Kyrpides N."/>
            <person name="Ivanova N."/>
            <person name="Fredrickson J."/>
            <person name="Balkwill D."/>
            <person name="Romine M.F."/>
            <person name="Richardson P."/>
        </authorList>
    </citation>
    <scope>NUCLEOTIDE SEQUENCE [LARGE SCALE GENOMIC DNA]</scope>
    <source>
        <strain evidence="7">ATCC 700278 / DSM 12444 / CCUG 56034 / CIP 105152 / NBRC 16084 / F199</strain>
    </source>
</reference>
<protein>
    <submittedName>
        <fullName evidence="6">Transcriptional regulator, LysR family</fullName>
    </submittedName>
</protein>
<accession>Q2G881</accession>
<evidence type="ECO:0000313" key="6">
    <source>
        <dbReference type="EMBL" id="ABD25942.1"/>
    </source>
</evidence>
<dbReference type="STRING" id="279238.Saro_1501"/>